<accession>A0ABR2Y2L5</accession>
<feature type="domain" description="ZN622/Rei1/Reh1 zinc finger C2H2-type" evidence="2">
    <location>
        <begin position="34"/>
        <end position="129"/>
    </location>
</feature>
<comment type="caution">
    <text evidence="3">The sequence shown here is derived from an EMBL/GenBank/DDBJ whole genome shotgun (WGS) entry which is preliminary data.</text>
</comment>
<reference evidence="3 4" key="1">
    <citation type="submission" date="2024-02" db="EMBL/GenBank/DDBJ databases">
        <title>First draft genome assembly of two strains of Seiridium cardinale.</title>
        <authorList>
            <person name="Emiliani G."/>
            <person name="Scali E."/>
        </authorList>
    </citation>
    <scope>NUCLEOTIDE SEQUENCE [LARGE SCALE GENOMIC DNA]</scope>
    <source>
        <strain evidence="3 4">BM-138-000479</strain>
    </source>
</reference>
<feature type="compositionally biased region" description="Basic residues" evidence="1">
    <location>
        <begin position="190"/>
        <end position="199"/>
    </location>
</feature>
<feature type="region of interest" description="Disordered" evidence="1">
    <location>
        <begin position="123"/>
        <end position="200"/>
    </location>
</feature>
<feature type="compositionally biased region" description="Acidic residues" evidence="1">
    <location>
        <begin position="123"/>
        <end position="144"/>
    </location>
</feature>
<keyword evidence="3" id="KW-0862">Zinc</keyword>
<proteinExistence type="predicted"/>
<name>A0ABR2Y2L5_9PEZI</name>
<dbReference type="GO" id="GO:0008270">
    <property type="term" value="F:zinc ion binding"/>
    <property type="evidence" value="ECO:0007669"/>
    <property type="project" value="UniProtKB-KW"/>
</dbReference>
<dbReference type="Proteomes" id="UP001465668">
    <property type="component" value="Unassembled WGS sequence"/>
</dbReference>
<sequence>MSLLSNPEINPIPTSSKELIHLPDAAMQPFTPGQCLFCPNSSPSFVDSVLHMQKSHGLFVPKRQNLLVDLEALFKYLHLVIFGYRECLQCGTERATVQAVQQHMTGKGHCKFDILEEDSEFAEFYESSEPEDESESDDEGEGDVDERNQERTTTSSNRKLILAKRDSIRLPSGKIISRQSSSQAKPSLSHGRRQNRKTRSLLENTLAESDDDEEHINMKLKPNPFDIQVLSNREKRQGDSEISVGKYEREGSKGLDAPTYVSAALNTGNAT</sequence>
<keyword evidence="4" id="KW-1185">Reference proteome</keyword>
<protein>
    <submittedName>
        <fullName evidence="3">C2H2 type zinc-finger-domain-containing protein</fullName>
    </submittedName>
</protein>
<evidence type="ECO:0000313" key="3">
    <source>
        <dbReference type="EMBL" id="KAK9780317.1"/>
    </source>
</evidence>
<feature type="region of interest" description="Disordered" evidence="1">
    <location>
        <begin position="225"/>
        <end position="271"/>
    </location>
</feature>
<feature type="compositionally biased region" description="Polar residues" evidence="1">
    <location>
        <begin position="177"/>
        <end position="186"/>
    </location>
</feature>
<evidence type="ECO:0000313" key="4">
    <source>
        <dbReference type="Proteomes" id="UP001465668"/>
    </source>
</evidence>
<dbReference type="InterPro" id="IPR041661">
    <property type="entry name" value="ZN622/Rei1/Reh1_Znf-C2H2"/>
</dbReference>
<dbReference type="PANTHER" id="PTHR13182">
    <property type="entry name" value="ZINC FINGER PROTEIN 622"/>
    <property type="match status" value="1"/>
</dbReference>
<organism evidence="3 4">
    <name type="scientific">Seiridium cardinale</name>
    <dbReference type="NCBI Taxonomy" id="138064"/>
    <lineage>
        <taxon>Eukaryota</taxon>
        <taxon>Fungi</taxon>
        <taxon>Dikarya</taxon>
        <taxon>Ascomycota</taxon>
        <taxon>Pezizomycotina</taxon>
        <taxon>Sordariomycetes</taxon>
        <taxon>Xylariomycetidae</taxon>
        <taxon>Amphisphaeriales</taxon>
        <taxon>Sporocadaceae</taxon>
        <taxon>Seiridium</taxon>
    </lineage>
</organism>
<dbReference type="Pfam" id="PF12756">
    <property type="entry name" value="zf-C2H2_2"/>
    <property type="match status" value="1"/>
</dbReference>
<evidence type="ECO:0000256" key="1">
    <source>
        <dbReference type="SAM" id="MobiDB-lite"/>
    </source>
</evidence>
<keyword evidence="3" id="KW-0479">Metal-binding</keyword>
<evidence type="ECO:0000259" key="2">
    <source>
        <dbReference type="Pfam" id="PF12756"/>
    </source>
</evidence>
<keyword evidence="3" id="KW-0863">Zinc-finger</keyword>
<dbReference type="EMBL" id="JARVKM010000007">
    <property type="protein sequence ID" value="KAK9780317.1"/>
    <property type="molecule type" value="Genomic_DNA"/>
</dbReference>
<gene>
    <name evidence="3" type="ORF">SCAR479_02954</name>
</gene>
<dbReference type="InterPro" id="IPR040025">
    <property type="entry name" value="Znf622/Rei1/Reh1"/>
</dbReference>
<dbReference type="PANTHER" id="PTHR13182:SF8">
    <property type="entry name" value="CYTOPLASMIC 60S SUBUNIT BIOGENESIS FACTOR ZNF622"/>
    <property type="match status" value="1"/>
</dbReference>